<proteinExistence type="predicted"/>
<dbReference type="EMBL" id="JBFDAA010000008">
    <property type="protein sequence ID" value="KAL1130351.1"/>
    <property type="molecule type" value="Genomic_DNA"/>
</dbReference>
<comment type="caution">
    <text evidence="1">The sequence shown here is derived from an EMBL/GenBank/DDBJ whole genome shotgun (WGS) entry which is preliminary data.</text>
</comment>
<dbReference type="SUPFAM" id="SSF53098">
    <property type="entry name" value="Ribonuclease H-like"/>
    <property type="match status" value="1"/>
</dbReference>
<dbReference type="Gene3D" id="3.30.420.10">
    <property type="entry name" value="Ribonuclease H-like superfamily/Ribonuclease H"/>
    <property type="match status" value="1"/>
</dbReference>
<dbReference type="Proteomes" id="UP001558652">
    <property type="component" value="Unassembled WGS sequence"/>
</dbReference>
<evidence type="ECO:0000313" key="1">
    <source>
        <dbReference type="EMBL" id="KAL1130351.1"/>
    </source>
</evidence>
<sequence length="225" mass="26400">MWGRQFLIKTNHRPLVRSLLEEFRIRVHWTTPGHLRTHSMIDRLHGTLQENLHLLRIGRGIIGEEVWSRSLLVYNSSPHTATGHTLLELLRAPLYQSSMPVGPCQLVDQNVREKKSKVERVNDSATDWWNRVQIGHHIFVKNWYRRRKTDPMYNGSYVVDRKLPRYRLRLRCEHTGRVRVFHANEGPCARENSCSLMEKRELVDPDDESEVVRQYKGTLPALPGP</sequence>
<organism evidence="1 2">
    <name type="scientific">Ranatra chinensis</name>
    <dbReference type="NCBI Taxonomy" id="642074"/>
    <lineage>
        <taxon>Eukaryota</taxon>
        <taxon>Metazoa</taxon>
        <taxon>Ecdysozoa</taxon>
        <taxon>Arthropoda</taxon>
        <taxon>Hexapoda</taxon>
        <taxon>Insecta</taxon>
        <taxon>Pterygota</taxon>
        <taxon>Neoptera</taxon>
        <taxon>Paraneoptera</taxon>
        <taxon>Hemiptera</taxon>
        <taxon>Heteroptera</taxon>
        <taxon>Panheteroptera</taxon>
        <taxon>Nepomorpha</taxon>
        <taxon>Nepidae</taxon>
        <taxon>Ranatrinae</taxon>
        <taxon>Ranatra</taxon>
    </lineage>
</organism>
<gene>
    <name evidence="1" type="ORF">AAG570_013289</name>
</gene>
<evidence type="ECO:0008006" key="3">
    <source>
        <dbReference type="Google" id="ProtNLM"/>
    </source>
</evidence>
<name>A0ABD0YGB5_9HEMI</name>
<protein>
    <recommendedName>
        <fullName evidence="3">Integrase catalytic domain-containing protein</fullName>
    </recommendedName>
</protein>
<reference evidence="1 2" key="1">
    <citation type="submission" date="2024-07" db="EMBL/GenBank/DDBJ databases">
        <title>Chromosome-level genome assembly of the water stick insect Ranatra chinensis (Heteroptera: Nepidae).</title>
        <authorList>
            <person name="Liu X."/>
        </authorList>
    </citation>
    <scope>NUCLEOTIDE SEQUENCE [LARGE SCALE GENOMIC DNA]</scope>
    <source>
        <strain evidence="1">Cailab_2021Rc</strain>
        <tissue evidence="1">Muscle</tissue>
    </source>
</reference>
<dbReference type="InterPro" id="IPR012337">
    <property type="entry name" value="RNaseH-like_sf"/>
</dbReference>
<evidence type="ECO:0000313" key="2">
    <source>
        <dbReference type="Proteomes" id="UP001558652"/>
    </source>
</evidence>
<accession>A0ABD0YGB5</accession>
<dbReference type="AlphaFoldDB" id="A0ABD0YGB5"/>
<dbReference type="InterPro" id="IPR036397">
    <property type="entry name" value="RNaseH_sf"/>
</dbReference>
<keyword evidence="2" id="KW-1185">Reference proteome</keyword>